<evidence type="ECO:0000313" key="2">
    <source>
        <dbReference type="EMBL" id="CBY18462.1"/>
    </source>
</evidence>
<feature type="coiled-coil region" evidence="1">
    <location>
        <begin position="60"/>
        <end position="129"/>
    </location>
</feature>
<sequence length="190" mass="21633">MAEVPKKDAKADDELKPVIKDGKRGQILRFGEHDIKLIRKQLHLAVEEELGSTEEEKELRKRLMDKVLAASLQINSMEKELDSHKNHIRDLNKKLSNIKGTCSVHTEIVNDLTAQKKTNIQRINELKNNVKFQKETSDLMDKDMAAAKVEMDPLKTANRQLMNIIQAAEKGHNLLLNTMTEINNEIGSVM</sequence>
<dbReference type="Proteomes" id="UP000001307">
    <property type="component" value="Unassembled WGS sequence"/>
</dbReference>
<evidence type="ECO:0000313" key="3">
    <source>
        <dbReference type="Proteomes" id="UP000001307"/>
    </source>
</evidence>
<keyword evidence="1" id="KW-0175">Coiled coil</keyword>
<organism evidence="2">
    <name type="scientific">Oikopleura dioica</name>
    <name type="common">Tunicate</name>
    <dbReference type="NCBI Taxonomy" id="34765"/>
    <lineage>
        <taxon>Eukaryota</taxon>
        <taxon>Metazoa</taxon>
        <taxon>Chordata</taxon>
        <taxon>Tunicata</taxon>
        <taxon>Appendicularia</taxon>
        <taxon>Copelata</taxon>
        <taxon>Oikopleuridae</taxon>
        <taxon>Oikopleura</taxon>
    </lineage>
</organism>
<proteinExistence type="predicted"/>
<gene>
    <name evidence="2" type="ORF">GSOID_T00002325001</name>
</gene>
<dbReference type="AlphaFoldDB" id="E4X593"/>
<name>E4X593_OIKDI</name>
<keyword evidence="3" id="KW-1185">Reference proteome</keyword>
<reference evidence="2" key="1">
    <citation type="journal article" date="2010" name="Science">
        <title>Plasticity of animal genome architecture unmasked by rapid evolution of a pelagic tunicate.</title>
        <authorList>
            <person name="Denoeud F."/>
            <person name="Henriet S."/>
            <person name="Mungpakdee S."/>
            <person name="Aury J.M."/>
            <person name="Da Silva C."/>
            <person name="Brinkmann H."/>
            <person name="Mikhaleva J."/>
            <person name="Olsen L.C."/>
            <person name="Jubin C."/>
            <person name="Canestro C."/>
            <person name="Bouquet J.M."/>
            <person name="Danks G."/>
            <person name="Poulain J."/>
            <person name="Campsteijn C."/>
            <person name="Adamski M."/>
            <person name="Cross I."/>
            <person name="Yadetie F."/>
            <person name="Muffato M."/>
            <person name="Louis A."/>
            <person name="Butcher S."/>
            <person name="Tsagkogeorga G."/>
            <person name="Konrad A."/>
            <person name="Singh S."/>
            <person name="Jensen M.F."/>
            <person name="Cong E.H."/>
            <person name="Eikeseth-Otteraa H."/>
            <person name="Noel B."/>
            <person name="Anthouard V."/>
            <person name="Porcel B.M."/>
            <person name="Kachouri-Lafond R."/>
            <person name="Nishino A."/>
            <person name="Ugolini M."/>
            <person name="Chourrout P."/>
            <person name="Nishida H."/>
            <person name="Aasland R."/>
            <person name="Huzurbazar S."/>
            <person name="Westhof E."/>
            <person name="Delsuc F."/>
            <person name="Lehrach H."/>
            <person name="Reinhardt R."/>
            <person name="Weissenbach J."/>
            <person name="Roy S.W."/>
            <person name="Artiguenave F."/>
            <person name="Postlethwait J.H."/>
            <person name="Manak J.R."/>
            <person name="Thompson E.M."/>
            <person name="Jaillon O."/>
            <person name="Du Pasquier L."/>
            <person name="Boudinot P."/>
            <person name="Liberles D.A."/>
            <person name="Volff J.N."/>
            <person name="Philippe H."/>
            <person name="Lenhard B."/>
            <person name="Roest Crollius H."/>
            <person name="Wincker P."/>
            <person name="Chourrout D."/>
        </authorList>
    </citation>
    <scope>NUCLEOTIDE SEQUENCE [LARGE SCALE GENOMIC DNA]</scope>
</reference>
<dbReference type="OrthoDB" id="10330242at2759"/>
<dbReference type="InParanoid" id="E4X593"/>
<evidence type="ECO:0000256" key="1">
    <source>
        <dbReference type="SAM" id="Coils"/>
    </source>
</evidence>
<dbReference type="EMBL" id="FN653025">
    <property type="protein sequence ID" value="CBY18462.1"/>
    <property type="molecule type" value="Genomic_DNA"/>
</dbReference>
<protein>
    <submittedName>
        <fullName evidence="2">Uncharacterized protein</fullName>
    </submittedName>
</protein>
<accession>E4X593</accession>